<proteinExistence type="predicted"/>
<comment type="caution">
    <text evidence="2">The sequence shown here is derived from an EMBL/GenBank/DDBJ whole genome shotgun (WGS) entry which is preliminary data.</text>
</comment>
<keyword evidence="3" id="KW-1185">Reference proteome</keyword>
<gene>
    <name evidence="2" type="ORF">FC39_GL001430</name>
</gene>
<dbReference type="InterPro" id="IPR011055">
    <property type="entry name" value="Dup_hybrid_motif"/>
</dbReference>
<dbReference type="PROSITE" id="PS51257">
    <property type="entry name" value="PROKAR_LIPOPROTEIN"/>
    <property type="match status" value="1"/>
</dbReference>
<dbReference type="eggNOG" id="ENOG5033W59">
    <property type="taxonomic scope" value="Bacteria"/>
</dbReference>
<name>A0A0R1Y6J0_9LACO</name>
<accession>A0A0R1Y6J0</accession>
<sequence length="223" mass="25705">MTKRKKKGGCLLLITILIIVGIACVPLVKHTYNFTHEQGKVTRVKKKVHKAKKKHIATWGYPFKRLYEKKIAFKSGQEYGETDVMRRTKPKSYFHDGFDFGFSEVGHSPVLAIHDGIVHKVHYRPGMGLYVWIISKDGYVEIYQEGFLNDYDIYVKKGQHVKLGQKIGKLTGSHIHLGVTKTDKHYIDKHGDPCGNWWKNNGTWLNPMKIINNDLKEAGQYHQ</sequence>
<dbReference type="RefSeq" id="WP_025080510.1">
    <property type="nucleotide sequence ID" value="NZ_AZGI01000054.1"/>
</dbReference>
<dbReference type="Proteomes" id="UP000051223">
    <property type="component" value="Unassembled WGS sequence"/>
</dbReference>
<feature type="domain" description="M23ase beta-sheet core" evidence="1">
    <location>
        <begin position="94"/>
        <end position="184"/>
    </location>
</feature>
<dbReference type="Pfam" id="PF01551">
    <property type="entry name" value="Peptidase_M23"/>
    <property type="match status" value="1"/>
</dbReference>
<dbReference type="GO" id="GO:0004222">
    <property type="term" value="F:metalloendopeptidase activity"/>
    <property type="evidence" value="ECO:0007669"/>
    <property type="project" value="TreeGrafter"/>
</dbReference>
<evidence type="ECO:0000313" key="3">
    <source>
        <dbReference type="Proteomes" id="UP000051223"/>
    </source>
</evidence>
<dbReference type="Gene3D" id="2.70.70.10">
    <property type="entry name" value="Glucose Permease (Domain IIA)"/>
    <property type="match status" value="1"/>
</dbReference>
<protein>
    <submittedName>
        <fullName evidence="2">Enterolysin A</fullName>
    </submittedName>
</protein>
<organism evidence="2 3">
    <name type="scientific">Lactobacillus hamsteri DSM 5661 = JCM 6256</name>
    <dbReference type="NCBI Taxonomy" id="1423754"/>
    <lineage>
        <taxon>Bacteria</taxon>
        <taxon>Bacillati</taxon>
        <taxon>Bacillota</taxon>
        <taxon>Bacilli</taxon>
        <taxon>Lactobacillales</taxon>
        <taxon>Lactobacillaceae</taxon>
        <taxon>Lactobacillus</taxon>
    </lineage>
</organism>
<dbReference type="SUPFAM" id="SSF51261">
    <property type="entry name" value="Duplicated hybrid motif"/>
    <property type="match status" value="1"/>
</dbReference>
<dbReference type="OrthoDB" id="2328245at2"/>
<dbReference type="AlphaFoldDB" id="A0A0R1Y6J0"/>
<evidence type="ECO:0000313" key="2">
    <source>
        <dbReference type="EMBL" id="KRM38039.1"/>
    </source>
</evidence>
<dbReference type="PANTHER" id="PTHR21666:SF270">
    <property type="entry name" value="MUREIN HYDROLASE ACTIVATOR ENVC"/>
    <property type="match status" value="1"/>
</dbReference>
<dbReference type="PATRIC" id="fig|1423754.3.peg.1473"/>
<dbReference type="EMBL" id="AZGI01000054">
    <property type="protein sequence ID" value="KRM38039.1"/>
    <property type="molecule type" value="Genomic_DNA"/>
</dbReference>
<dbReference type="STRING" id="1423754.FC39_GL001430"/>
<dbReference type="CDD" id="cd12797">
    <property type="entry name" value="M23_peptidase"/>
    <property type="match status" value="1"/>
</dbReference>
<dbReference type="InterPro" id="IPR050570">
    <property type="entry name" value="Cell_wall_metabolism_enzyme"/>
</dbReference>
<dbReference type="PANTHER" id="PTHR21666">
    <property type="entry name" value="PEPTIDASE-RELATED"/>
    <property type="match status" value="1"/>
</dbReference>
<reference evidence="2 3" key="1">
    <citation type="journal article" date="2015" name="Genome Announc.">
        <title>Expanding the biotechnology potential of lactobacilli through comparative genomics of 213 strains and associated genera.</title>
        <authorList>
            <person name="Sun Z."/>
            <person name="Harris H.M."/>
            <person name="McCann A."/>
            <person name="Guo C."/>
            <person name="Argimon S."/>
            <person name="Zhang W."/>
            <person name="Yang X."/>
            <person name="Jeffery I.B."/>
            <person name="Cooney J.C."/>
            <person name="Kagawa T.F."/>
            <person name="Liu W."/>
            <person name="Song Y."/>
            <person name="Salvetti E."/>
            <person name="Wrobel A."/>
            <person name="Rasinkangas P."/>
            <person name="Parkhill J."/>
            <person name="Rea M.C."/>
            <person name="O'Sullivan O."/>
            <person name="Ritari J."/>
            <person name="Douillard F.P."/>
            <person name="Paul Ross R."/>
            <person name="Yang R."/>
            <person name="Briner A.E."/>
            <person name="Felis G.E."/>
            <person name="de Vos W.M."/>
            <person name="Barrangou R."/>
            <person name="Klaenhammer T.R."/>
            <person name="Caufield P.W."/>
            <person name="Cui Y."/>
            <person name="Zhang H."/>
            <person name="O'Toole P.W."/>
        </authorList>
    </citation>
    <scope>NUCLEOTIDE SEQUENCE [LARGE SCALE GENOMIC DNA]</scope>
    <source>
        <strain evidence="2 3">DSM 5661</strain>
    </source>
</reference>
<dbReference type="InterPro" id="IPR016047">
    <property type="entry name" value="M23ase_b-sheet_dom"/>
</dbReference>
<evidence type="ECO:0000259" key="1">
    <source>
        <dbReference type="Pfam" id="PF01551"/>
    </source>
</evidence>